<keyword evidence="1" id="KW-0812">Transmembrane</keyword>
<name>A0AA86TDR3_9EUKA</name>
<evidence type="ECO:0000256" key="1">
    <source>
        <dbReference type="SAM" id="Phobius"/>
    </source>
</evidence>
<gene>
    <name evidence="2" type="ORF">HINF_LOCUS2341</name>
    <name evidence="3" type="ORF">HINF_LOCUS46384</name>
</gene>
<dbReference type="Proteomes" id="UP001642409">
    <property type="component" value="Unassembled WGS sequence"/>
</dbReference>
<dbReference type="AlphaFoldDB" id="A0AA86TDR3"/>
<dbReference type="EMBL" id="CATOUU010000056">
    <property type="protein sequence ID" value="CAI9914696.1"/>
    <property type="molecule type" value="Genomic_DNA"/>
</dbReference>
<organism evidence="2">
    <name type="scientific">Hexamita inflata</name>
    <dbReference type="NCBI Taxonomy" id="28002"/>
    <lineage>
        <taxon>Eukaryota</taxon>
        <taxon>Metamonada</taxon>
        <taxon>Diplomonadida</taxon>
        <taxon>Hexamitidae</taxon>
        <taxon>Hexamitinae</taxon>
        <taxon>Hexamita</taxon>
    </lineage>
</organism>
<evidence type="ECO:0000313" key="3">
    <source>
        <dbReference type="EMBL" id="CAL6055108.1"/>
    </source>
</evidence>
<evidence type="ECO:0000313" key="4">
    <source>
        <dbReference type="Proteomes" id="UP001642409"/>
    </source>
</evidence>
<proteinExistence type="predicted"/>
<reference evidence="3 4" key="2">
    <citation type="submission" date="2024-07" db="EMBL/GenBank/DDBJ databases">
        <authorList>
            <person name="Akdeniz Z."/>
        </authorList>
    </citation>
    <scope>NUCLEOTIDE SEQUENCE [LARGE SCALE GENOMIC DNA]</scope>
</reference>
<evidence type="ECO:0000313" key="2">
    <source>
        <dbReference type="EMBL" id="CAI9914696.1"/>
    </source>
</evidence>
<dbReference type="EMBL" id="CAXDID020000205">
    <property type="protein sequence ID" value="CAL6055108.1"/>
    <property type="molecule type" value="Genomic_DNA"/>
</dbReference>
<feature type="transmembrane region" description="Helical" evidence="1">
    <location>
        <begin position="42"/>
        <end position="62"/>
    </location>
</feature>
<accession>A0AA86TDR3</accession>
<protein>
    <submittedName>
        <fullName evidence="3">Hypothetical_protein</fullName>
    </submittedName>
</protein>
<keyword evidence="1" id="KW-0472">Membrane</keyword>
<sequence length="161" mass="18723">MTYADYNTCFKYCYKGICELSYNAVLNINEYTCKTKAHKFPFFWIFFIIIPIIGVIVFTLIFCCCRDKSEDDVETEPTKVVHDLNQKTKMNPNSTGLIPQYQQVTLSNGQVGILIHQSQPQIVTAQQSQQASQFYFPQQPVQQQQIFQNQEEQTVQMPKMQ</sequence>
<keyword evidence="4" id="KW-1185">Reference proteome</keyword>
<keyword evidence="1" id="KW-1133">Transmembrane helix</keyword>
<comment type="caution">
    <text evidence="2">The sequence shown here is derived from an EMBL/GenBank/DDBJ whole genome shotgun (WGS) entry which is preliminary data.</text>
</comment>
<reference evidence="2" key="1">
    <citation type="submission" date="2023-06" db="EMBL/GenBank/DDBJ databases">
        <authorList>
            <person name="Kurt Z."/>
        </authorList>
    </citation>
    <scope>NUCLEOTIDE SEQUENCE</scope>
</reference>